<dbReference type="GO" id="GO:0006203">
    <property type="term" value="P:dGTP catabolic process"/>
    <property type="evidence" value="ECO:0007669"/>
    <property type="project" value="TreeGrafter"/>
</dbReference>
<sequence length="400" mass="46988">MKKVFDEIHGYIELNDMETKIMDSPVFQRLRRIRQTSLAFLVYPGAMHTRFSHSLGTFHLATRVGNRLINEGHINHDEALLLRLASLLHDIGQFPFSHSLEPIYISRDKVSSSVIRDFIIYSDKEIEEALGEYSIDKKQIVDIYNTSSMLGCIIDSDVDIDRMDYLLRDSRHTGVQLGNLDLERLIDTVSYNENKIVNIIEKGLNTLENFYISRLHMYQAVYYHKTILGYELYMRELYRQVMEYCCPEVLTWSFLKESIQTDSFPYWDDEWVYSKLHSVLSDENAPDQLKFRIKNFLDRKGPKMVYENVSFNDFQRSSMEMSEIVSKLQKYGIPEDSVYPFEEIIRIIDKSKLKVNSKKGQVKNIAELQNTLLNSIPNSITIRRIYVDYTYAKRARELIP</sequence>
<organism evidence="3 4">
    <name type="scientific">Sulfolobus acidocaldarius</name>
    <dbReference type="NCBI Taxonomy" id="2285"/>
    <lineage>
        <taxon>Archaea</taxon>
        <taxon>Thermoproteota</taxon>
        <taxon>Thermoprotei</taxon>
        <taxon>Sulfolobales</taxon>
        <taxon>Sulfolobaceae</taxon>
        <taxon>Sulfolobus</taxon>
    </lineage>
</organism>
<protein>
    <submittedName>
        <fullName evidence="3">Phosphohydrolase</fullName>
    </submittedName>
</protein>
<dbReference type="OrthoDB" id="8895at2157"/>
<keyword evidence="3" id="KW-0378">Hydrolase</keyword>
<dbReference type="InterPro" id="IPR050135">
    <property type="entry name" value="dGTPase-like"/>
</dbReference>
<dbReference type="EMBL" id="CP013694">
    <property type="protein sequence ID" value="ALU30321.1"/>
    <property type="molecule type" value="Genomic_DNA"/>
</dbReference>
<dbReference type="PANTHER" id="PTHR11373">
    <property type="entry name" value="DEOXYNUCLEOSIDE TRIPHOSPHATE TRIPHOSPHOHYDROLASE"/>
    <property type="match status" value="1"/>
</dbReference>
<dbReference type="EMBL" id="CP013695">
    <property type="protein sequence ID" value="ALU31039.1"/>
    <property type="molecule type" value="Genomic_DNA"/>
</dbReference>
<feature type="domain" description="HD" evidence="1">
    <location>
        <begin position="50"/>
        <end position="166"/>
    </location>
</feature>
<dbReference type="Gene3D" id="1.10.3210.10">
    <property type="entry name" value="Hypothetical protein af1432"/>
    <property type="match status" value="1"/>
</dbReference>
<dbReference type="PROSITE" id="PS51831">
    <property type="entry name" value="HD"/>
    <property type="match status" value="1"/>
</dbReference>
<evidence type="ECO:0000313" key="3">
    <source>
        <dbReference type="EMBL" id="ALU31039.1"/>
    </source>
</evidence>
<dbReference type="PANTHER" id="PTHR11373:SF4">
    <property type="entry name" value="DEOXYNUCLEOSIDE TRIPHOSPHATE TRIPHOSPHOHYDROLASE SAMHD1"/>
    <property type="match status" value="1"/>
</dbReference>
<proteinExistence type="predicted"/>
<gene>
    <name evidence="2" type="ORF">ATY89_10465</name>
    <name evidence="3" type="ORF">ATZ20_02020</name>
</gene>
<dbReference type="SMART" id="SM00471">
    <property type="entry name" value="HDc"/>
    <property type="match status" value="1"/>
</dbReference>
<dbReference type="OMA" id="FPFSHAI"/>
<dbReference type="AlphaFoldDB" id="A0A0U3H7Y6"/>
<dbReference type="Pfam" id="PF19276">
    <property type="entry name" value="HD_assoc_2"/>
    <property type="match status" value="1"/>
</dbReference>
<accession>A0A0U3H7Y6</accession>
<dbReference type="InterPro" id="IPR045509">
    <property type="entry name" value="HD_assoc_2"/>
</dbReference>
<dbReference type="STRING" id="1435377.SUSAZ_07220"/>
<dbReference type="CDD" id="cd00077">
    <property type="entry name" value="HDc"/>
    <property type="match status" value="1"/>
</dbReference>
<dbReference type="InterPro" id="IPR006674">
    <property type="entry name" value="HD_domain"/>
</dbReference>
<name>A0A0U3H7Y6_9CREN</name>
<evidence type="ECO:0000313" key="4">
    <source>
        <dbReference type="Proteomes" id="UP000060043"/>
    </source>
</evidence>
<dbReference type="PaxDb" id="1435377-SUSAZ_07220"/>
<dbReference type="SUPFAM" id="SSF109604">
    <property type="entry name" value="HD-domain/PDEase-like"/>
    <property type="match status" value="1"/>
</dbReference>
<dbReference type="InterPro" id="IPR003607">
    <property type="entry name" value="HD/PDEase_dom"/>
</dbReference>
<dbReference type="Proteomes" id="UP000060043">
    <property type="component" value="Chromosome"/>
</dbReference>
<dbReference type="GO" id="GO:0008832">
    <property type="term" value="F:dGTPase activity"/>
    <property type="evidence" value="ECO:0007669"/>
    <property type="project" value="TreeGrafter"/>
</dbReference>
<evidence type="ECO:0000259" key="1">
    <source>
        <dbReference type="PROSITE" id="PS51831"/>
    </source>
</evidence>
<dbReference type="GeneID" id="14552015"/>
<dbReference type="Proteomes" id="UP000065473">
    <property type="component" value="Chromosome"/>
</dbReference>
<dbReference type="RefSeq" id="WP_011278338.1">
    <property type="nucleotide sequence ID" value="NZ_BHWZ01000003.1"/>
</dbReference>
<dbReference type="Pfam" id="PF01966">
    <property type="entry name" value="HD"/>
    <property type="match status" value="1"/>
</dbReference>
<reference evidence="4 5" key="1">
    <citation type="submission" date="2015-12" db="EMBL/GenBank/DDBJ databases">
        <title>A stable core within a dynamic pangenome in Sulfolobus acidocaldarius.</title>
        <authorList>
            <person name="Anderson R."/>
            <person name="Kouris A."/>
            <person name="Seward C."/>
            <person name="Campbell K."/>
            <person name="Whitaker R."/>
        </authorList>
    </citation>
    <scope>NUCLEOTIDE SEQUENCE [LARGE SCALE GENOMIC DNA]</scope>
    <source>
        <strain evidence="2 5">GG12-C01-09</strain>
        <strain evidence="3 4">NG05B_CO5_07</strain>
    </source>
</reference>
<evidence type="ECO:0000313" key="5">
    <source>
        <dbReference type="Proteomes" id="UP000065473"/>
    </source>
</evidence>
<evidence type="ECO:0000313" key="2">
    <source>
        <dbReference type="EMBL" id="ALU30321.1"/>
    </source>
</evidence>